<keyword evidence="1" id="KW-0378">Hydrolase</keyword>
<dbReference type="InterPro" id="IPR052723">
    <property type="entry name" value="Acyl-CoA_thioesterase_PaaI"/>
</dbReference>
<dbReference type="NCBIfam" id="TIGR00369">
    <property type="entry name" value="unchar_dom_1"/>
    <property type="match status" value="1"/>
</dbReference>
<dbReference type="Gene3D" id="3.10.129.10">
    <property type="entry name" value="Hotdog Thioesterase"/>
    <property type="match status" value="1"/>
</dbReference>
<dbReference type="EMBL" id="JACTVA010000028">
    <property type="protein sequence ID" value="MBC9208222.1"/>
    <property type="molecule type" value="Genomic_DNA"/>
</dbReference>
<reference evidence="4 5" key="1">
    <citation type="journal article" date="2013" name="Int. J. Syst. Evol. Microbiol.">
        <title>Roseomonas aerophila sp. nov., isolated from air.</title>
        <authorList>
            <person name="Kim S.J."/>
            <person name="Weon H.Y."/>
            <person name="Ahn J.H."/>
            <person name="Hong S.B."/>
            <person name="Seok S.J."/>
            <person name="Whang K.S."/>
            <person name="Kwon S.W."/>
        </authorList>
    </citation>
    <scope>NUCLEOTIDE SEQUENCE [LARGE SCALE GENOMIC DNA]</scope>
    <source>
        <strain evidence="4 5">NBRC 108923</strain>
    </source>
</reference>
<dbReference type="Pfam" id="PF03061">
    <property type="entry name" value="4HBT"/>
    <property type="match status" value="1"/>
</dbReference>
<dbReference type="InterPro" id="IPR006683">
    <property type="entry name" value="Thioestr_dom"/>
</dbReference>
<dbReference type="InterPro" id="IPR003736">
    <property type="entry name" value="PAAI_dom"/>
</dbReference>
<accession>A0ABR7RQ92</accession>
<dbReference type="RefSeq" id="WP_187785383.1">
    <property type="nucleotide sequence ID" value="NZ_JACTVA010000028.1"/>
</dbReference>
<evidence type="ECO:0000256" key="2">
    <source>
        <dbReference type="SAM" id="MobiDB-lite"/>
    </source>
</evidence>
<dbReference type="PANTHER" id="PTHR42856">
    <property type="entry name" value="ACYL-COENZYME A THIOESTERASE PAAI"/>
    <property type="match status" value="1"/>
</dbReference>
<name>A0ABR7RQ92_9PROT</name>
<dbReference type="InterPro" id="IPR011973">
    <property type="entry name" value="PaaD"/>
</dbReference>
<dbReference type="NCBIfam" id="TIGR02286">
    <property type="entry name" value="PaaD"/>
    <property type="match status" value="1"/>
</dbReference>
<dbReference type="CDD" id="cd03443">
    <property type="entry name" value="PaaI_thioesterase"/>
    <property type="match status" value="1"/>
</dbReference>
<evidence type="ECO:0000256" key="1">
    <source>
        <dbReference type="ARBA" id="ARBA00022801"/>
    </source>
</evidence>
<evidence type="ECO:0000313" key="5">
    <source>
        <dbReference type="Proteomes" id="UP000626026"/>
    </source>
</evidence>
<dbReference type="SUPFAM" id="SSF54637">
    <property type="entry name" value="Thioesterase/thiol ester dehydrase-isomerase"/>
    <property type="match status" value="1"/>
</dbReference>
<feature type="domain" description="Thioesterase" evidence="3">
    <location>
        <begin position="68"/>
        <end position="143"/>
    </location>
</feature>
<sequence length="158" mass="16399">MTQHAPLPPGPDAAAPEAPDPQARAEAASAAMWRNDAASQGLGLTLLRVAPGEADMSMTVEPRMLNGYGACHGGFLFALADSTFAFACNSFNRRTVAQACGITYLRPGRAGSVLTAQARLSAQSGRSGIYDVRITDAEGEVVALFQGQSREIGGSVTD</sequence>
<feature type="compositionally biased region" description="Pro residues" evidence="2">
    <location>
        <begin position="1"/>
        <end position="11"/>
    </location>
</feature>
<proteinExistence type="predicted"/>
<dbReference type="Proteomes" id="UP000626026">
    <property type="component" value="Unassembled WGS sequence"/>
</dbReference>
<protein>
    <submittedName>
        <fullName evidence="4">Hydroxyphenylacetyl-CoA thioesterase PaaI</fullName>
    </submittedName>
</protein>
<dbReference type="InterPro" id="IPR029069">
    <property type="entry name" value="HotDog_dom_sf"/>
</dbReference>
<evidence type="ECO:0000313" key="4">
    <source>
        <dbReference type="EMBL" id="MBC9208222.1"/>
    </source>
</evidence>
<feature type="compositionally biased region" description="Low complexity" evidence="2">
    <location>
        <begin position="12"/>
        <end position="23"/>
    </location>
</feature>
<keyword evidence="5" id="KW-1185">Reference proteome</keyword>
<organism evidence="4 5">
    <name type="scientific">Teichococcus aerophilus</name>
    <dbReference type="NCBI Taxonomy" id="1224513"/>
    <lineage>
        <taxon>Bacteria</taxon>
        <taxon>Pseudomonadati</taxon>
        <taxon>Pseudomonadota</taxon>
        <taxon>Alphaproteobacteria</taxon>
        <taxon>Acetobacterales</taxon>
        <taxon>Roseomonadaceae</taxon>
        <taxon>Roseomonas</taxon>
    </lineage>
</organism>
<gene>
    <name evidence="4" type="primary">paaI</name>
    <name evidence="4" type="ORF">IBL26_15365</name>
</gene>
<dbReference type="PANTHER" id="PTHR42856:SF1">
    <property type="entry name" value="ACYL-COENZYME A THIOESTERASE PAAI"/>
    <property type="match status" value="1"/>
</dbReference>
<feature type="region of interest" description="Disordered" evidence="2">
    <location>
        <begin position="1"/>
        <end position="23"/>
    </location>
</feature>
<comment type="caution">
    <text evidence="4">The sequence shown here is derived from an EMBL/GenBank/DDBJ whole genome shotgun (WGS) entry which is preliminary data.</text>
</comment>
<evidence type="ECO:0000259" key="3">
    <source>
        <dbReference type="Pfam" id="PF03061"/>
    </source>
</evidence>